<dbReference type="RefSeq" id="WP_394822726.1">
    <property type="nucleotide sequence ID" value="NZ_CP089984.1"/>
</dbReference>
<evidence type="ECO:0000313" key="2">
    <source>
        <dbReference type="EMBL" id="WXB13107.1"/>
    </source>
</evidence>
<keyword evidence="1" id="KW-1133">Transmembrane helix</keyword>
<evidence type="ECO:0008006" key="4">
    <source>
        <dbReference type="Google" id="ProtNLM"/>
    </source>
</evidence>
<reference evidence="2 3" key="1">
    <citation type="submission" date="2021-12" db="EMBL/GenBank/DDBJ databases">
        <title>Discovery of the Pendulisporaceae a myxobacterial family with distinct sporulation behavior and unique specialized metabolism.</title>
        <authorList>
            <person name="Garcia R."/>
            <person name="Popoff A."/>
            <person name="Bader C.D."/>
            <person name="Loehr J."/>
            <person name="Walesch S."/>
            <person name="Walt C."/>
            <person name="Boldt J."/>
            <person name="Bunk B."/>
            <person name="Haeckl F.J.F.P.J."/>
            <person name="Gunesch A.P."/>
            <person name="Birkelbach J."/>
            <person name="Nuebel U."/>
            <person name="Pietschmann T."/>
            <person name="Bach T."/>
            <person name="Mueller R."/>
        </authorList>
    </citation>
    <scope>NUCLEOTIDE SEQUENCE [LARGE SCALE GENOMIC DNA]</scope>
    <source>
        <strain evidence="2 3">MSr11954</strain>
    </source>
</reference>
<name>A0ABZ2LVT2_9BACT</name>
<dbReference type="EMBL" id="CP089984">
    <property type="protein sequence ID" value="WXB13107.1"/>
    <property type="molecule type" value="Genomic_DNA"/>
</dbReference>
<keyword evidence="3" id="KW-1185">Reference proteome</keyword>
<evidence type="ECO:0000256" key="1">
    <source>
        <dbReference type="SAM" id="Phobius"/>
    </source>
</evidence>
<keyword evidence="1" id="KW-0472">Membrane</keyword>
<organism evidence="2 3">
    <name type="scientific">Pendulispora albinea</name>
    <dbReference type="NCBI Taxonomy" id="2741071"/>
    <lineage>
        <taxon>Bacteria</taxon>
        <taxon>Pseudomonadati</taxon>
        <taxon>Myxococcota</taxon>
        <taxon>Myxococcia</taxon>
        <taxon>Myxococcales</taxon>
        <taxon>Sorangiineae</taxon>
        <taxon>Pendulisporaceae</taxon>
        <taxon>Pendulispora</taxon>
    </lineage>
</organism>
<gene>
    <name evidence="2" type="ORF">LZC94_35335</name>
</gene>
<accession>A0ABZ2LVT2</accession>
<protein>
    <recommendedName>
        <fullName evidence="4">Outer membrane protein beta-barrel domain-containing protein</fullName>
    </recommendedName>
</protein>
<keyword evidence="1" id="KW-0812">Transmembrane</keyword>
<evidence type="ECO:0000313" key="3">
    <source>
        <dbReference type="Proteomes" id="UP001370348"/>
    </source>
</evidence>
<feature type="transmembrane region" description="Helical" evidence="1">
    <location>
        <begin position="79"/>
        <end position="100"/>
    </location>
</feature>
<feature type="transmembrane region" description="Helical" evidence="1">
    <location>
        <begin position="49"/>
        <end position="67"/>
    </location>
</feature>
<sequence length="226" mass="23818">MAPAIRFRPSRLIFFTLLLAGTSGALETKPAYAQDRGAFPLDKPRERRSGLIIGISTGPAFVAASGYPNSAVKTGDPRYYAASGVVVGSSSTFMIMGALADYLNFGFWFGGGSGENSDWKLTSGGGGVRVEVFPLFSVVPKLRDLGISGQFGVGAAEMKAKHGPSPGADGVQSFIATGAFYEFRIFDLWGTHFTLAPQVEYQAIFSEPFSQHGAAAGVRLALYGGP</sequence>
<proteinExistence type="predicted"/>
<dbReference type="Proteomes" id="UP001370348">
    <property type="component" value="Chromosome"/>
</dbReference>